<dbReference type="InterPro" id="IPR002729">
    <property type="entry name" value="CRISPR-assoc_Cas1"/>
</dbReference>
<dbReference type="GO" id="GO:0051536">
    <property type="term" value="F:iron-sulfur cluster binding"/>
    <property type="evidence" value="ECO:0007669"/>
    <property type="project" value="UniProtKB-KW"/>
</dbReference>
<evidence type="ECO:0000256" key="11">
    <source>
        <dbReference type="ARBA" id="ARBA00023211"/>
    </source>
</evidence>
<dbReference type="Gene3D" id="3.100.10.20">
    <property type="entry name" value="CRISPR-associated endonuclease Cas1, N-terminal domain"/>
    <property type="match status" value="1"/>
</dbReference>
<dbReference type="InterPro" id="IPR042206">
    <property type="entry name" value="CRISPR-assoc_Cas1_C"/>
</dbReference>
<gene>
    <name evidence="14" type="primary">cas1</name>
    <name evidence="16" type="ORF">ACCUM_4322</name>
</gene>
<evidence type="ECO:0000256" key="14">
    <source>
        <dbReference type="HAMAP-Rule" id="MF_01470"/>
    </source>
</evidence>
<sequence length="551" mass="61337">MSGPLSTTAGEDLSPLRIMSLHALAYCERLFFLEEVEEIRVADQRVYAGRTLHAAELPADGGELLNATLESATWGLKGKVDYLRYRDGLLIPFEHKRGRSRGDGAWDSDRLQVVAYAALLIDHLGRPISEARIRYHANNKTVRVAIDEAALADLRRAISRARTLTESVQRPPVASNENLCAHCSLAPVCLPEEERLLTAPDEEVTPTAIRLFPEHDERQVVHVTEPGSRVGKQGEEIVVTPRDGDPVKFPGRRVGAIVLHGAAQITSQTVHYALAHDIGVHWLSGGGQYAGGIAAPGGVQRRHRQFAGLSDPTFCLELARRLARAKVANQLHFLLRSARNRGVRTEVEAALSGMRAELRGMEQADDPDTLRGHEGMAGRHYFSGLPLLLDPGQAHMKFVGRSRRPPTDRFNAALSFGYALLYRDVVAALLVVGLEPAFGFFHRPRSAAYPLALDLMELFRTTMWDMPLVAAINRQQWREDDFIATGRQVWLAETGRKLAISLYETRKQEVWRHPAVGYSLSYQRAIELEARLLEKEWSGSPGLFARMRLRG</sequence>
<keyword evidence="7" id="KW-0408">Iron</keyword>
<reference evidence="16 17" key="1">
    <citation type="submission" date="2019-04" db="EMBL/GenBank/DDBJ databases">
        <title>A novel phosphate-accumulating bacterium identified in bioreactor for phosphate removal from wastewater.</title>
        <authorList>
            <person name="Kotlyarov R.Y."/>
            <person name="Beletsky A.V."/>
            <person name="Kallistova A.Y."/>
            <person name="Dorofeev A.G."/>
            <person name="Nikolaev Y.Y."/>
            <person name="Pimenov N.V."/>
            <person name="Ravin N.V."/>
            <person name="Mardanov A.V."/>
        </authorList>
    </citation>
    <scope>NUCLEOTIDE SEQUENCE [LARGE SCALE GENOMIC DNA]</scope>
    <source>
        <strain evidence="16 17">Bin19</strain>
    </source>
</reference>
<evidence type="ECO:0000256" key="2">
    <source>
        <dbReference type="ARBA" id="ARBA00022723"/>
    </source>
</evidence>
<dbReference type="CDD" id="cd09634">
    <property type="entry name" value="Cas1_I-II-III"/>
    <property type="match status" value="1"/>
</dbReference>
<feature type="binding site" evidence="14">
    <location>
        <position position="374"/>
    </location>
    <ligand>
        <name>Mn(2+)</name>
        <dbReference type="ChEBI" id="CHEBI:29035"/>
    </ligand>
</feature>
<keyword evidence="5 16" id="KW-0269">Exonuclease</keyword>
<dbReference type="InterPro" id="IPR013343">
    <property type="entry name" value="CRISPR-assoc_prot_Cas4"/>
</dbReference>
<dbReference type="HAMAP" id="MF_01470">
    <property type="entry name" value="Cas1"/>
    <property type="match status" value="1"/>
</dbReference>
<dbReference type="NCBIfam" id="TIGR00287">
    <property type="entry name" value="cas1"/>
    <property type="match status" value="1"/>
</dbReference>
<keyword evidence="9 14" id="KW-0051">Antiviral defense</keyword>
<evidence type="ECO:0000256" key="4">
    <source>
        <dbReference type="ARBA" id="ARBA00022801"/>
    </source>
</evidence>
<dbReference type="InterPro" id="IPR050646">
    <property type="entry name" value="Cas1"/>
</dbReference>
<evidence type="ECO:0000259" key="15">
    <source>
        <dbReference type="Pfam" id="PF01930"/>
    </source>
</evidence>
<organism evidence="16 17">
    <name type="scientific">Candidatus Accumulibacter phosphatis</name>
    <dbReference type="NCBI Taxonomy" id="327160"/>
    <lineage>
        <taxon>Bacteria</taxon>
        <taxon>Pseudomonadati</taxon>
        <taxon>Pseudomonadota</taxon>
        <taxon>Betaproteobacteria</taxon>
        <taxon>Candidatus Accumulibacter</taxon>
    </lineage>
</organism>
<evidence type="ECO:0000256" key="13">
    <source>
        <dbReference type="ARBA" id="ARBA00038592"/>
    </source>
</evidence>
<keyword evidence="17" id="KW-1185">Reference proteome</keyword>
<evidence type="ECO:0000256" key="9">
    <source>
        <dbReference type="ARBA" id="ARBA00023118"/>
    </source>
</evidence>
<feature type="binding site" evidence="14">
    <location>
        <position position="442"/>
    </location>
    <ligand>
        <name>Mn(2+)</name>
        <dbReference type="ChEBI" id="CHEBI:29035"/>
    </ligand>
</feature>
<comment type="caution">
    <text evidence="16">The sequence shown here is derived from an EMBL/GenBank/DDBJ whole genome shotgun (WGS) entry which is preliminary data.</text>
</comment>
<name>A0A5S4EM74_9PROT</name>
<keyword evidence="10 14" id="KW-0238">DNA-binding</keyword>
<protein>
    <recommendedName>
        <fullName evidence="14">CRISPR-associated endonuclease Cas1</fullName>
        <ecNumber evidence="14">3.1.-.-</ecNumber>
    </recommendedName>
</protein>
<comment type="cofactor">
    <cofactor evidence="14">
        <name>Mg(2+)</name>
        <dbReference type="ChEBI" id="CHEBI:18420"/>
    </cofactor>
    <cofactor evidence="14">
        <name>Mn(2+)</name>
        <dbReference type="ChEBI" id="CHEBI:29035"/>
    </cofactor>
</comment>
<comment type="function">
    <text evidence="14">CRISPR (clustered regularly interspaced short palindromic repeat), is an adaptive immune system that provides protection against mobile genetic elements (viruses, transposable elements and conjugative plasmids). CRISPR clusters contain spacers, sequences complementary to antecedent mobile elements, and target invading nucleic acids. CRISPR clusters are transcribed and processed into CRISPR RNA (crRNA). Acts as a dsDNA endonuclease. Involved in the integration of spacer DNA into the CRISPR cassette.</text>
</comment>
<proteinExistence type="inferred from homology"/>
<keyword evidence="1 14" id="KW-0540">Nuclease</keyword>
<dbReference type="Pfam" id="PF01930">
    <property type="entry name" value="Cas_Cas4"/>
    <property type="match status" value="1"/>
</dbReference>
<evidence type="ECO:0000313" key="17">
    <source>
        <dbReference type="Proteomes" id="UP000306324"/>
    </source>
</evidence>
<comment type="similarity">
    <text evidence="14">Belongs to the CRISPR-associated endonuclease Cas1 family.</text>
</comment>
<dbReference type="NCBIfam" id="TIGR00372">
    <property type="entry name" value="cas4"/>
    <property type="match status" value="1"/>
</dbReference>
<dbReference type="InterPro" id="IPR022765">
    <property type="entry name" value="Dna2/Cas4_DUF83"/>
</dbReference>
<dbReference type="PANTHER" id="PTHR34353:SF2">
    <property type="entry name" value="CRISPR-ASSOCIATED ENDONUCLEASE CAS1 1"/>
    <property type="match status" value="1"/>
</dbReference>
<dbReference type="Proteomes" id="UP000306324">
    <property type="component" value="Unassembled WGS sequence"/>
</dbReference>
<evidence type="ECO:0000256" key="5">
    <source>
        <dbReference type="ARBA" id="ARBA00022839"/>
    </source>
</evidence>
<dbReference type="Pfam" id="PF01867">
    <property type="entry name" value="Cas_Cas1"/>
    <property type="match status" value="1"/>
</dbReference>
<dbReference type="GO" id="GO:0051607">
    <property type="term" value="P:defense response to virus"/>
    <property type="evidence" value="ECO:0007669"/>
    <property type="project" value="UniProtKB-UniRule"/>
</dbReference>
<dbReference type="InterPro" id="IPR011604">
    <property type="entry name" value="PDDEXK-like_dom_sf"/>
</dbReference>
<evidence type="ECO:0000256" key="8">
    <source>
        <dbReference type="ARBA" id="ARBA00023014"/>
    </source>
</evidence>
<dbReference type="OrthoDB" id="9803119at2"/>
<dbReference type="Gene3D" id="3.90.320.10">
    <property type="match status" value="1"/>
</dbReference>
<evidence type="ECO:0000256" key="12">
    <source>
        <dbReference type="ARBA" id="ARBA00033996"/>
    </source>
</evidence>
<feature type="domain" description="DUF83" evidence="15">
    <location>
        <begin position="19"/>
        <end position="190"/>
    </location>
</feature>
<keyword evidence="4 14" id="KW-0378">Hydrolase</keyword>
<dbReference type="GO" id="GO:0003677">
    <property type="term" value="F:DNA binding"/>
    <property type="evidence" value="ECO:0007669"/>
    <property type="project" value="UniProtKB-KW"/>
</dbReference>
<feature type="binding site" evidence="14">
    <location>
        <position position="457"/>
    </location>
    <ligand>
        <name>Mn(2+)</name>
        <dbReference type="ChEBI" id="CHEBI:29035"/>
    </ligand>
</feature>
<dbReference type="GO" id="GO:0004520">
    <property type="term" value="F:DNA endonuclease activity"/>
    <property type="evidence" value="ECO:0007669"/>
    <property type="project" value="InterPro"/>
</dbReference>
<evidence type="ECO:0000313" key="16">
    <source>
        <dbReference type="EMBL" id="TMQ76472.1"/>
    </source>
</evidence>
<evidence type="ECO:0000256" key="7">
    <source>
        <dbReference type="ARBA" id="ARBA00023004"/>
    </source>
</evidence>
<dbReference type="RefSeq" id="WP_138678255.1">
    <property type="nucleotide sequence ID" value="NZ_SWAD01000050.1"/>
</dbReference>
<dbReference type="GO" id="GO:0046872">
    <property type="term" value="F:metal ion binding"/>
    <property type="evidence" value="ECO:0007669"/>
    <property type="project" value="UniProtKB-UniRule"/>
</dbReference>
<keyword evidence="8" id="KW-0411">Iron-sulfur</keyword>
<dbReference type="EC" id="3.1.-.-" evidence="14"/>
<comment type="subunit">
    <text evidence="13 14">Homodimer, forms a heterotetramer with a Cas2 homodimer.</text>
</comment>
<dbReference type="EMBL" id="SWAD01000050">
    <property type="protein sequence ID" value="TMQ76472.1"/>
    <property type="molecule type" value="Genomic_DNA"/>
</dbReference>
<evidence type="ECO:0000256" key="1">
    <source>
        <dbReference type="ARBA" id="ARBA00022722"/>
    </source>
</evidence>
<keyword evidence="11 14" id="KW-0464">Manganese</keyword>
<dbReference type="GO" id="GO:0043571">
    <property type="term" value="P:maintenance of CRISPR repeat elements"/>
    <property type="evidence" value="ECO:0007669"/>
    <property type="project" value="UniProtKB-UniRule"/>
</dbReference>
<evidence type="ECO:0000256" key="10">
    <source>
        <dbReference type="ARBA" id="ARBA00023125"/>
    </source>
</evidence>
<accession>A0A5S4EM74</accession>
<dbReference type="GO" id="GO:0004527">
    <property type="term" value="F:exonuclease activity"/>
    <property type="evidence" value="ECO:0007669"/>
    <property type="project" value="UniProtKB-KW"/>
</dbReference>
<evidence type="ECO:0000256" key="3">
    <source>
        <dbReference type="ARBA" id="ARBA00022759"/>
    </source>
</evidence>
<keyword evidence="6 14" id="KW-0460">Magnesium</keyword>
<dbReference type="Gene3D" id="1.20.120.920">
    <property type="entry name" value="CRISPR-associated endonuclease Cas1, C-terminal domain"/>
    <property type="match status" value="1"/>
</dbReference>
<evidence type="ECO:0000256" key="6">
    <source>
        <dbReference type="ARBA" id="ARBA00022842"/>
    </source>
</evidence>
<dbReference type="NCBIfam" id="TIGR03983">
    <property type="entry name" value="cas1_MYXAN"/>
    <property type="match status" value="1"/>
</dbReference>
<comment type="catalytic activity">
    <reaction evidence="12">
        <text>exonucleolytic cleavage in the 5'- to 3'-direction to yield nucleoside 3'-phosphates.</text>
        <dbReference type="EC" id="3.1.12.1"/>
    </reaction>
</comment>
<dbReference type="InterPro" id="IPR023844">
    <property type="entry name" value="CRISPR-assoc_Cas1_MYXAN"/>
</dbReference>
<dbReference type="PANTHER" id="PTHR34353">
    <property type="entry name" value="CRISPR-ASSOCIATED ENDONUCLEASE CAS1 1"/>
    <property type="match status" value="1"/>
</dbReference>
<dbReference type="InterPro" id="IPR042211">
    <property type="entry name" value="CRISPR-assoc_Cas1_N"/>
</dbReference>
<keyword evidence="2 14" id="KW-0479">Metal-binding</keyword>
<dbReference type="AlphaFoldDB" id="A0A5S4EM74"/>
<keyword evidence="3 14" id="KW-0255">Endonuclease</keyword>